<dbReference type="STRING" id="1123272.SAMN02745824_0742"/>
<keyword evidence="1" id="KW-0812">Transmembrane</keyword>
<sequence length="141" mass="14931">MTRDIAIGLFAGILFGAGLALSGMADPTRVRDFLDILGNWDPTLLFVMGGAIVPMAIAWFVRMQLEKPLAASRFALPDTNPIDARLLLGAVLFGIGWGISGLCPGPALVGIALVPGSALIFVVFMIFGMLMARLVARKEDS</sequence>
<feature type="transmembrane region" description="Helical" evidence="1">
    <location>
        <begin position="44"/>
        <end position="61"/>
    </location>
</feature>
<dbReference type="Pfam" id="PF20398">
    <property type="entry name" value="DUF6691"/>
    <property type="match status" value="1"/>
</dbReference>
<protein>
    <recommendedName>
        <fullName evidence="4">Sulphur transport domain-containing protein</fullName>
    </recommendedName>
</protein>
<evidence type="ECO:0008006" key="4">
    <source>
        <dbReference type="Google" id="ProtNLM"/>
    </source>
</evidence>
<feature type="transmembrane region" description="Helical" evidence="1">
    <location>
        <begin position="82"/>
        <end position="102"/>
    </location>
</feature>
<proteinExistence type="predicted"/>
<reference evidence="3" key="1">
    <citation type="submission" date="2016-11" db="EMBL/GenBank/DDBJ databases">
        <authorList>
            <person name="Varghese N."/>
            <person name="Submissions S."/>
        </authorList>
    </citation>
    <scope>NUCLEOTIDE SEQUENCE [LARGE SCALE GENOMIC DNA]</scope>
    <source>
        <strain evidence="3">DSM 22363</strain>
    </source>
</reference>
<dbReference type="EMBL" id="FSQW01000001">
    <property type="protein sequence ID" value="SIN60787.1"/>
    <property type="molecule type" value="Genomic_DNA"/>
</dbReference>
<gene>
    <name evidence="2" type="ORF">SAMN02745824_0742</name>
</gene>
<evidence type="ECO:0000256" key="1">
    <source>
        <dbReference type="SAM" id="Phobius"/>
    </source>
</evidence>
<name>A0A1N6CQJ5_9SPHN</name>
<accession>A0A1N6CQJ5</accession>
<evidence type="ECO:0000313" key="2">
    <source>
        <dbReference type="EMBL" id="SIN60787.1"/>
    </source>
</evidence>
<feature type="transmembrane region" description="Helical" evidence="1">
    <location>
        <begin position="108"/>
        <end position="132"/>
    </location>
</feature>
<dbReference type="AlphaFoldDB" id="A0A1N6CQJ5"/>
<keyword evidence="1" id="KW-0472">Membrane</keyword>
<dbReference type="InterPro" id="IPR046513">
    <property type="entry name" value="DUF6691"/>
</dbReference>
<evidence type="ECO:0000313" key="3">
    <source>
        <dbReference type="Proteomes" id="UP000185192"/>
    </source>
</evidence>
<keyword evidence="1" id="KW-1133">Transmembrane helix</keyword>
<dbReference type="Proteomes" id="UP000185192">
    <property type="component" value="Unassembled WGS sequence"/>
</dbReference>
<keyword evidence="3" id="KW-1185">Reference proteome</keyword>
<organism evidence="2 3">
    <name type="scientific">Parasphingorhabdus marina DSM 22363</name>
    <dbReference type="NCBI Taxonomy" id="1123272"/>
    <lineage>
        <taxon>Bacteria</taxon>
        <taxon>Pseudomonadati</taxon>
        <taxon>Pseudomonadota</taxon>
        <taxon>Alphaproteobacteria</taxon>
        <taxon>Sphingomonadales</taxon>
        <taxon>Sphingomonadaceae</taxon>
        <taxon>Parasphingorhabdus</taxon>
    </lineage>
</organism>